<name>A0ABV6HQI8_9SPHI</name>
<comment type="cofactor">
    <cofactor evidence="1">
        <name>FAD</name>
        <dbReference type="ChEBI" id="CHEBI:57692"/>
    </cofactor>
</comment>
<keyword evidence="7" id="KW-0408">Iron</keyword>
<dbReference type="InterPro" id="IPR012675">
    <property type="entry name" value="Beta-grasp_dom_sf"/>
</dbReference>
<gene>
    <name evidence="12" type="ORF">ACFFI0_22765</name>
</gene>
<feature type="domain" description="FAD-binding FR-type" evidence="11">
    <location>
        <begin position="1"/>
        <end position="102"/>
    </location>
</feature>
<dbReference type="PROSITE" id="PS00197">
    <property type="entry name" value="2FE2S_FER_1"/>
    <property type="match status" value="1"/>
</dbReference>
<dbReference type="EMBL" id="JBHLWO010000004">
    <property type="protein sequence ID" value="MFC0321162.1"/>
    <property type="molecule type" value="Genomic_DNA"/>
</dbReference>
<keyword evidence="8" id="KW-0411">Iron-sulfur</keyword>
<evidence type="ECO:0000256" key="4">
    <source>
        <dbReference type="ARBA" id="ARBA00022723"/>
    </source>
</evidence>
<dbReference type="InterPro" id="IPR008333">
    <property type="entry name" value="Cbr1-like_FAD-bd_dom"/>
</dbReference>
<dbReference type="InterPro" id="IPR017938">
    <property type="entry name" value="Riboflavin_synthase-like_b-brl"/>
</dbReference>
<evidence type="ECO:0000256" key="2">
    <source>
        <dbReference type="ARBA" id="ARBA00022630"/>
    </source>
</evidence>
<evidence type="ECO:0000256" key="1">
    <source>
        <dbReference type="ARBA" id="ARBA00001974"/>
    </source>
</evidence>
<dbReference type="PROSITE" id="PS51384">
    <property type="entry name" value="FAD_FR"/>
    <property type="match status" value="1"/>
</dbReference>
<dbReference type="InterPro" id="IPR001041">
    <property type="entry name" value="2Fe-2S_ferredoxin-type"/>
</dbReference>
<keyword evidence="2" id="KW-0285">Flavoprotein</keyword>
<evidence type="ECO:0000256" key="9">
    <source>
        <dbReference type="ARBA" id="ARBA00061434"/>
    </source>
</evidence>
<evidence type="ECO:0000313" key="13">
    <source>
        <dbReference type="Proteomes" id="UP001589774"/>
    </source>
</evidence>
<dbReference type="Pfam" id="PF00970">
    <property type="entry name" value="FAD_binding_6"/>
    <property type="match status" value="1"/>
</dbReference>
<dbReference type="InterPro" id="IPR006058">
    <property type="entry name" value="2Fe2S_fd_BS"/>
</dbReference>
<dbReference type="PANTHER" id="PTHR47354:SF6">
    <property type="entry name" value="NADH OXIDOREDUCTASE HCR"/>
    <property type="match status" value="1"/>
</dbReference>
<dbReference type="RefSeq" id="WP_130858273.1">
    <property type="nucleotide sequence ID" value="NZ_JBHLWO010000004.1"/>
</dbReference>
<dbReference type="Gene3D" id="3.40.50.80">
    <property type="entry name" value="Nucleotide-binding domain of ferredoxin-NADP reductase (FNR) module"/>
    <property type="match status" value="1"/>
</dbReference>
<evidence type="ECO:0000259" key="11">
    <source>
        <dbReference type="PROSITE" id="PS51384"/>
    </source>
</evidence>
<dbReference type="InterPro" id="IPR001433">
    <property type="entry name" value="OxRdtase_FAD/NAD-bd"/>
</dbReference>
<dbReference type="PRINTS" id="PR00410">
    <property type="entry name" value="PHEHYDRXLASE"/>
</dbReference>
<dbReference type="SUPFAM" id="SSF63380">
    <property type="entry name" value="Riboflavin synthase domain-like"/>
    <property type="match status" value="1"/>
</dbReference>
<dbReference type="Pfam" id="PF00111">
    <property type="entry name" value="Fer2"/>
    <property type="match status" value="1"/>
</dbReference>
<protein>
    <submittedName>
        <fullName evidence="12">FAD-binding oxidoreductase</fullName>
    </submittedName>
</protein>
<sequence length="356" mass="40147">MKKYTWRTHKIIKETKDAITICFDPGHQKFAYLPGQYLNIRISLNGELLIRSYSFCSKPSDEFPAITIKRVIGGKMSNFILDNAADIETWEIEAPFGNFVLDKSIVEQSEIVLLAGGSGISPLFSMLKSIENTNQIPLLVYSNKLPQETIFWNELETMHTNEKLNICYSFTDPEFISTKINHIAGRFSLLVLRSVIKRLVSAVNDAHYYICGPTGLMDLYKDALTGLKIPEENIHMEYFDPIQIDANDMETDCTTKDVIVNYYEDNYVNDEMQTFECTSLIEVQPRQSLLGAMKAHHIKVPSSCRKGTCGACWAVKTGGEIRMLHSGALTEQDIAEGIILLCQSYPLNADVCITVQ</sequence>
<dbReference type="Gene3D" id="3.10.20.30">
    <property type="match status" value="1"/>
</dbReference>
<reference evidence="12 13" key="1">
    <citation type="submission" date="2024-09" db="EMBL/GenBank/DDBJ databases">
        <authorList>
            <person name="Sun Q."/>
            <person name="Mori K."/>
        </authorList>
    </citation>
    <scope>NUCLEOTIDE SEQUENCE [LARGE SCALE GENOMIC DNA]</scope>
    <source>
        <strain evidence="12 13">CCM 7765</strain>
    </source>
</reference>
<keyword evidence="3" id="KW-0001">2Fe-2S</keyword>
<keyword evidence="5" id="KW-0274">FAD</keyword>
<dbReference type="Proteomes" id="UP001589774">
    <property type="component" value="Unassembled WGS sequence"/>
</dbReference>
<evidence type="ECO:0000256" key="3">
    <source>
        <dbReference type="ARBA" id="ARBA00022714"/>
    </source>
</evidence>
<evidence type="ECO:0000256" key="6">
    <source>
        <dbReference type="ARBA" id="ARBA00023002"/>
    </source>
</evidence>
<keyword evidence="6" id="KW-0560">Oxidoreductase</keyword>
<feature type="domain" description="2Fe-2S ferredoxin-type" evidence="10">
    <location>
        <begin position="270"/>
        <end position="356"/>
    </location>
</feature>
<evidence type="ECO:0000256" key="8">
    <source>
        <dbReference type="ARBA" id="ARBA00023014"/>
    </source>
</evidence>
<organism evidence="12 13">
    <name type="scientific">Olivibacter oleidegradans</name>
    <dbReference type="NCBI Taxonomy" id="760123"/>
    <lineage>
        <taxon>Bacteria</taxon>
        <taxon>Pseudomonadati</taxon>
        <taxon>Bacteroidota</taxon>
        <taxon>Sphingobacteriia</taxon>
        <taxon>Sphingobacteriales</taxon>
        <taxon>Sphingobacteriaceae</taxon>
        <taxon>Olivibacter</taxon>
    </lineage>
</organism>
<dbReference type="SUPFAM" id="SSF54292">
    <property type="entry name" value="2Fe-2S ferredoxin-like"/>
    <property type="match status" value="1"/>
</dbReference>
<dbReference type="PANTHER" id="PTHR47354">
    <property type="entry name" value="NADH OXIDOREDUCTASE HCR"/>
    <property type="match status" value="1"/>
</dbReference>
<proteinExistence type="inferred from homology"/>
<dbReference type="CDD" id="cd00207">
    <property type="entry name" value="fer2"/>
    <property type="match status" value="1"/>
</dbReference>
<dbReference type="Gene3D" id="2.40.30.10">
    <property type="entry name" value="Translation factors"/>
    <property type="match status" value="1"/>
</dbReference>
<keyword evidence="4" id="KW-0479">Metal-binding</keyword>
<dbReference type="InterPro" id="IPR039261">
    <property type="entry name" value="FNR_nucleotide-bd"/>
</dbReference>
<dbReference type="SUPFAM" id="SSF52343">
    <property type="entry name" value="Ferredoxin reductase-like, C-terminal NADP-linked domain"/>
    <property type="match status" value="1"/>
</dbReference>
<evidence type="ECO:0000256" key="7">
    <source>
        <dbReference type="ARBA" id="ARBA00023004"/>
    </source>
</evidence>
<evidence type="ECO:0000313" key="12">
    <source>
        <dbReference type="EMBL" id="MFC0321162.1"/>
    </source>
</evidence>
<dbReference type="PROSITE" id="PS51085">
    <property type="entry name" value="2FE2S_FER_2"/>
    <property type="match status" value="1"/>
</dbReference>
<dbReference type="InterPro" id="IPR050415">
    <property type="entry name" value="MRET"/>
</dbReference>
<evidence type="ECO:0000259" key="10">
    <source>
        <dbReference type="PROSITE" id="PS51085"/>
    </source>
</evidence>
<dbReference type="InterPro" id="IPR017927">
    <property type="entry name" value="FAD-bd_FR_type"/>
</dbReference>
<dbReference type="Pfam" id="PF00175">
    <property type="entry name" value="NAD_binding_1"/>
    <property type="match status" value="1"/>
</dbReference>
<dbReference type="InterPro" id="IPR036010">
    <property type="entry name" value="2Fe-2S_ferredoxin-like_sf"/>
</dbReference>
<accession>A0ABV6HQI8</accession>
<keyword evidence="13" id="KW-1185">Reference proteome</keyword>
<evidence type="ECO:0000256" key="5">
    <source>
        <dbReference type="ARBA" id="ARBA00022827"/>
    </source>
</evidence>
<comment type="similarity">
    <text evidence="9">In the N-terminal section; belongs to the FAD-binding oxidoreductase type 6 family.</text>
</comment>
<comment type="caution">
    <text evidence="12">The sequence shown here is derived from an EMBL/GenBank/DDBJ whole genome shotgun (WGS) entry which is preliminary data.</text>
</comment>